<dbReference type="OrthoDB" id="9803476at2"/>
<dbReference type="AlphaFoldDB" id="A0A542Y920"/>
<protein>
    <submittedName>
        <fullName evidence="4">Activator of Hsp90 ATPase-like protein</fullName>
    </submittedName>
</protein>
<dbReference type="Pfam" id="PF08327">
    <property type="entry name" value="AHSA1"/>
    <property type="match status" value="1"/>
</dbReference>
<proteinExistence type="inferred from homology"/>
<evidence type="ECO:0000313" key="4">
    <source>
        <dbReference type="EMBL" id="TQL44576.1"/>
    </source>
</evidence>
<dbReference type="EMBL" id="VFON01000001">
    <property type="protein sequence ID" value="TQL44576.1"/>
    <property type="molecule type" value="Genomic_DNA"/>
</dbReference>
<dbReference type="Gene3D" id="3.30.530.20">
    <property type="match status" value="1"/>
</dbReference>
<feature type="region of interest" description="Disordered" evidence="2">
    <location>
        <begin position="171"/>
        <end position="247"/>
    </location>
</feature>
<sequence>MAVVGPVIARMRARAPREVAWNYLADGALRASWWPDAELDVVFGGTVAERWTAENGESASRNAVGAVDVLIEGHALGFRWRDGSDEHETAVLVTFRSQGDETDIMVTETGFGVFPDAFERTADAQQSWIDLLTDYVAVLREAAPVEAEVAGGIETEAAEVVEAAEAVEVEAAENDQADATEAVESEPADDVESDELSDLEEVFEADEAPDTDAPEPSNVDAQQADEEPEDEAPDFDSLIRGDVGDKA</sequence>
<evidence type="ECO:0000259" key="3">
    <source>
        <dbReference type="Pfam" id="PF08327"/>
    </source>
</evidence>
<feature type="domain" description="Activator of Hsp90 ATPase homologue 1/2-like C-terminal" evidence="3">
    <location>
        <begin position="14"/>
        <end position="135"/>
    </location>
</feature>
<dbReference type="Proteomes" id="UP000319094">
    <property type="component" value="Unassembled WGS sequence"/>
</dbReference>
<organism evidence="4 5">
    <name type="scientific">Leucobacter komagatae</name>
    <dbReference type="NCBI Taxonomy" id="55969"/>
    <lineage>
        <taxon>Bacteria</taxon>
        <taxon>Bacillati</taxon>
        <taxon>Actinomycetota</taxon>
        <taxon>Actinomycetes</taxon>
        <taxon>Micrococcales</taxon>
        <taxon>Microbacteriaceae</taxon>
        <taxon>Leucobacter</taxon>
    </lineage>
</organism>
<evidence type="ECO:0000313" key="5">
    <source>
        <dbReference type="Proteomes" id="UP000319094"/>
    </source>
</evidence>
<comment type="similarity">
    <text evidence="1">Belongs to the AHA1 family.</text>
</comment>
<reference evidence="4 5" key="1">
    <citation type="submission" date="2019-06" db="EMBL/GenBank/DDBJ databases">
        <title>Sequencing the genomes of 1000 actinobacteria strains.</title>
        <authorList>
            <person name="Klenk H.-P."/>
        </authorList>
    </citation>
    <scope>NUCLEOTIDE SEQUENCE [LARGE SCALE GENOMIC DNA]</scope>
    <source>
        <strain evidence="4 5">DSM 8803</strain>
    </source>
</reference>
<gene>
    <name evidence="4" type="ORF">FB468_2637</name>
</gene>
<feature type="compositionally biased region" description="Basic and acidic residues" evidence="2">
    <location>
        <begin position="237"/>
        <end position="247"/>
    </location>
</feature>
<dbReference type="InterPro" id="IPR013538">
    <property type="entry name" value="ASHA1/2-like_C"/>
</dbReference>
<feature type="compositionally biased region" description="Acidic residues" evidence="2">
    <location>
        <begin position="223"/>
        <end position="234"/>
    </location>
</feature>
<feature type="compositionally biased region" description="Acidic residues" evidence="2">
    <location>
        <begin position="171"/>
        <end position="213"/>
    </location>
</feature>
<keyword evidence="5" id="KW-1185">Reference proteome</keyword>
<evidence type="ECO:0000256" key="2">
    <source>
        <dbReference type="SAM" id="MobiDB-lite"/>
    </source>
</evidence>
<accession>A0A542Y920</accession>
<dbReference type="CDD" id="cd07814">
    <property type="entry name" value="SRPBCC_CalC_Aha1-like"/>
    <property type="match status" value="1"/>
</dbReference>
<evidence type="ECO:0000256" key="1">
    <source>
        <dbReference type="ARBA" id="ARBA00006817"/>
    </source>
</evidence>
<comment type="caution">
    <text evidence="4">The sequence shown here is derived from an EMBL/GenBank/DDBJ whole genome shotgun (WGS) entry which is preliminary data.</text>
</comment>
<name>A0A542Y920_9MICO</name>
<dbReference type="SUPFAM" id="SSF55961">
    <property type="entry name" value="Bet v1-like"/>
    <property type="match status" value="1"/>
</dbReference>
<dbReference type="RefSeq" id="WP_141887746.1">
    <property type="nucleotide sequence ID" value="NZ_BAAAUY010000003.1"/>
</dbReference>
<dbReference type="InterPro" id="IPR023393">
    <property type="entry name" value="START-like_dom_sf"/>
</dbReference>